<reference evidence="7 8" key="1">
    <citation type="journal article" date="2012" name="Science">
        <title>The Paleozoic origin of enzymatic lignin decomposition reconstructed from 31 fungal genomes.</title>
        <authorList>
            <person name="Floudas D."/>
            <person name="Binder M."/>
            <person name="Riley R."/>
            <person name="Barry K."/>
            <person name="Blanchette R.A."/>
            <person name="Henrissat B."/>
            <person name="Martinez A.T."/>
            <person name="Otillar R."/>
            <person name="Spatafora J.W."/>
            <person name="Yadav J.S."/>
            <person name="Aerts A."/>
            <person name="Benoit I."/>
            <person name="Boyd A."/>
            <person name="Carlson A."/>
            <person name="Copeland A."/>
            <person name="Coutinho P.M."/>
            <person name="de Vries R.P."/>
            <person name="Ferreira P."/>
            <person name="Findley K."/>
            <person name="Foster B."/>
            <person name="Gaskell J."/>
            <person name="Glotzer D."/>
            <person name="Gorecki P."/>
            <person name="Heitman J."/>
            <person name="Hesse C."/>
            <person name="Hori C."/>
            <person name="Igarashi K."/>
            <person name="Jurgens J.A."/>
            <person name="Kallen N."/>
            <person name="Kersten P."/>
            <person name="Kohler A."/>
            <person name="Kuees U."/>
            <person name="Kumar T.K.A."/>
            <person name="Kuo A."/>
            <person name="LaButti K."/>
            <person name="Larrondo L.F."/>
            <person name="Lindquist E."/>
            <person name="Ling A."/>
            <person name="Lombard V."/>
            <person name="Lucas S."/>
            <person name="Lundell T."/>
            <person name="Martin R."/>
            <person name="McLaughlin D.J."/>
            <person name="Morgenstern I."/>
            <person name="Morin E."/>
            <person name="Murat C."/>
            <person name="Nagy L.G."/>
            <person name="Nolan M."/>
            <person name="Ohm R.A."/>
            <person name="Patyshakuliyeva A."/>
            <person name="Rokas A."/>
            <person name="Ruiz-Duenas F.J."/>
            <person name="Sabat G."/>
            <person name="Salamov A."/>
            <person name="Samejima M."/>
            <person name="Schmutz J."/>
            <person name="Slot J.C."/>
            <person name="St John F."/>
            <person name="Stenlid J."/>
            <person name="Sun H."/>
            <person name="Sun S."/>
            <person name="Syed K."/>
            <person name="Tsang A."/>
            <person name="Wiebenga A."/>
            <person name="Young D."/>
            <person name="Pisabarro A."/>
            <person name="Eastwood D.C."/>
            <person name="Martin F."/>
            <person name="Cullen D."/>
            <person name="Grigoriev I.V."/>
            <person name="Hibbett D.S."/>
        </authorList>
    </citation>
    <scope>NUCLEOTIDE SEQUENCE</scope>
    <source>
        <strain evidence="8">FP-58527</strain>
    </source>
</reference>
<dbReference type="AlphaFoldDB" id="S8FBX4"/>
<dbReference type="Proteomes" id="UP000015241">
    <property type="component" value="Unassembled WGS sequence"/>
</dbReference>
<dbReference type="GO" id="GO:0071011">
    <property type="term" value="C:precatalytic spliceosome"/>
    <property type="evidence" value="ECO:0007669"/>
    <property type="project" value="TreeGrafter"/>
</dbReference>
<dbReference type="GO" id="GO:0008380">
    <property type="term" value="P:RNA splicing"/>
    <property type="evidence" value="ECO:0007669"/>
    <property type="project" value="UniProtKB-KW"/>
</dbReference>
<evidence type="ECO:0000313" key="8">
    <source>
        <dbReference type="Proteomes" id="UP000015241"/>
    </source>
</evidence>
<dbReference type="GO" id="GO:0071013">
    <property type="term" value="C:catalytic step 2 spliceosome"/>
    <property type="evidence" value="ECO:0007669"/>
    <property type="project" value="TreeGrafter"/>
</dbReference>
<proteinExistence type="inferred from homology"/>
<keyword evidence="5" id="KW-0508">mRNA splicing</keyword>
<evidence type="ECO:0008006" key="9">
    <source>
        <dbReference type="Google" id="ProtNLM"/>
    </source>
</evidence>
<dbReference type="OrthoDB" id="205794at2759"/>
<evidence type="ECO:0000256" key="2">
    <source>
        <dbReference type="ARBA" id="ARBA00010788"/>
    </source>
</evidence>
<keyword evidence="8" id="KW-1185">Reference proteome</keyword>
<dbReference type="GO" id="GO:0000974">
    <property type="term" value="C:Prp19 complex"/>
    <property type="evidence" value="ECO:0007669"/>
    <property type="project" value="TreeGrafter"/>
</dbReference>
<name>S8FBX4_FOMSC</name>
<evidence type="ECO:0000256" key="1">
    <source>
        <dbReference type="ARBA" id="ARBA00004123"/>
    </source>
</evidence>
<evidence type="ECO:0000313" key="7">
    <source>
        <dbReference type="EMBL" id="EPS99110.1"/>
    </source>
</evidence>
<evidence type="ECO:0000256" key="4">
    <source>
        <dbReference type="ARBA" id="ARBA00022728"/>
    </source>
</evidence>
<dbReference type="EMBL" id="KE504159">
    <property type="protein sequence ID" value="EPS99110.1"/>
    <property type="molecule type" value="Genomic_DNA"/>
</dbReference>
<dbReference type="eggNOG" id="KOG3096">
    <property type="taxonomic scope" value="Eukaryota"/>
</dbReference>
<dbReference type="HOGENOM" id="CLU_082523_2_1_1"/>
<dbReference type="InterPro" id="IPR008409">
    <property type="entry name" value="SPF27"/>
</dbReference>
<accession>S8FBX4</accession>
<dbReference type="GO" id="GO:0006397">
    <property type="term" value="P:mRNA processing"/>
    <property type="evidence" value="ECO:0007669"/>
    <property type="project" value="UniProtKB-KW"/>
</dbReference>
<dbReference type="InParanoid" id="S8FBX4"/>
<keyword evidence="6" id="KW-0539">Nucleus</keyword>
<dbReference type="Pfam" id="PF05700">
    <property type="entry name" value="BCAS2"/>
    <property type="match status" value="1"/>
</dbReference>
<evidence type="ECO:0000256" key="3">
    <source>
        <dbReference type="ARBA" id="ARBA00022664"/>
    </source>
</evidence>
<dbReference type="FunCoup" id="S8FBX4">
    <property type="interactions" value="97"/>
</dbReference>
<comment type="similarity">
    <text evidence="2">Belongs to the SPF27 family.</text>
</comment>
<evidence type="ECO:0000256" key="6">
    <source>
        <dbReference type="ARBA" id="ARBA00023242"/>
    </source>
</evidence>
<evidence type="ECO:0000256" key="5">
    <source>
        <dbReference type="ARBA" id="ARBA00023187"/>
    </source>
</evidence>
<organism evidence="7 8">
    <name type="scientific">Fomitopsis schrenkii</name>
    <name type="common">Brown rot fungus</name>
    <dbReference type="NCBI Taxonomy" id="2126942"/>
    <lineage>
        <taxon>Eukaryota</taxon>
        <taxon>Fungi</taxon>
        <taxon>Dikarya</taxon>
        <taxon>Basidiomycota</taxon>
        <taxon>Agaricomycotina</taxon>
        <taxon>Agaricomycetes</taxon>
        <taxon>Polyporales</taxon>
        <taxon>Fomitopsis</taxon>
    </lineage>
</organism>
<dbReference type="STRING" id="743788.S8FBX4"/>
<sequence>MSNESESAPMIFDSLPYYDNDLEQFSVLREKVEKELAREARPTQTLHPRVPPPATLFTNHPLLEAELARIESHQPLPPLDTTRYQLPGPQNPESEEEWKAALANAHAQLEHQRLRHNNLALLQQYGSNAWRVHNYLTESTASSLEKGLEELRILTTEVNRDRKNFQTRIGAQLTSLETRWTELISNILQIEMANVALEAEIEKLNKTEAELSGGL</sequence>
<comment type="subcellular location">
    <subcellularLocation>
        <location evidence="1">Nucleus</location>
    </subcellularLocation>
</comment>
<protein>
    <recommendedName>
        <fullName evidence="9">Breast carcinoma amplified sequence 2</fullName>
    </recommendedName>
</protein>
<dbReference type="PANTHER" id="PTHR13296">
    <property type="entry name" value="BCAS2 PROTEIN"/>
    <property type="match status" value="1"/>
</dbReference>
<keyword evidence="3" id="KW-0507">mRNA processing</keyword>
<keyword evidence="4" id="KW-0747">Spliceosome</keyword>
<dbReference type="PANTHER" id="PTHR13296:SF0">
    <property type="entry name" value="PRE-MRNA-SPLICING FACTOR SPF27"/>
    <property type="match status" value="1"/>
</dbReference>
<gene>
    <name evidence="7" type="ORF">FOMPIDRAFT_1024340</name>
</gene>